<reference evidence="1" key="1">
    <citation type="submission" date="2018-08" db="EMBL/GenBank/DDBJ databases">
        <title>Identification of Burkholderia cepacia strains that express a Burkholderia pseudomallei-like capsular polysaccharide.</title>
        <authorList>
            <person name="Burtnick M.N."/>
            <person name="Vongsouvath M."/>
            <person name="Newton P."/>
            <person name="Wuthiekanun V."/>
            <person name="Limmathurotsakul D."/>
            <person name="Brett P.J."/>
            <person name="Chantratita N."/>
            <person name="Dance D.A."/>
        </authorList>
    </citation>
    <scope>NUCLEOTIDE SEQUENCE</scope>
    <source>
        <strain evidence="1">SBXCC001</strain>
    </source>
</reference>
<dbReference type="EMBL" id="QXCT01000002">
    <property type="protein sequence ID" value="MDW9256479.1"/>
    <property type="molecule type" value="Genomic_DNA"/>
</dbReference>
<gene>
    <name evidence="1" type="ORF">C7S16_2462</name>
</gene>
<evidence type="ECO:0000313" key="2">
    <source>
        <dbReference type="Proteomes" id="UP001272137"/>
    </source>
</evidence>
<name>A0AAW9D4A1_BURTH</name>
<evidence type="ECO:0000313" key="1">
    <source>
        <dbReference type="EMBL" id="MDW9256479.1"/>
    </source>
</evidence>
<comment type="caution">
    <text evidence="1">The sequence shown here is derived from an EMBL/GenBank/DDBJ whole genome shotgun (WGS) entry which is preliminary data.</text>
</comment>
<organism evidence="1 2">
    <name type="scientific">Burkholderia thailandensis</name>
    <dbReference type="NCBI Taxonomy" id="57975"/>
    <lineage>
        <taxon>Bacteria</taxon>
        <taxon>Pseudomonadati</taxon>
        <taxon>Pseudomonadota</taxon>
        <taxon>Betaproteobacteria</taxon>
        <taxon>Burkholderiales</taxon>
        <taxon>Burkholderiaceae</taxon>
        <taxon>Burkholderia</taxon>
        <taxon>pseudomallei group</taxon>
    </lineage>
</organism>
<dbReference type="Proteomes" id="UP001272137">
    <property type="component" value="Unassembled WGS sequence"/>
</dbReference>
<dbReference type="AlphaFoldDB" id="A0AAW9D4A1"/>
<sequence length="46" mass="5187">MLDDFEQVPDSLESLDCDIGFIDAFAKRIVKALDRVNHDAPLLPRS</sequence>
<accession>A0AAW9D4A1</accession>
<proteinExistence type="predicted"/>
<protein>
    <submittedName>
        <fullName evidence="1">Uncharacterized protein</fullName>
    </submittedName>
</protein>